<name>A0A518K799_9BACT</name>
<dbReference type="RefSeq" id="WP_145111054.1">
    <property type="nucleotide sequence ID" value="NZ_CP036349.1"/>
</dbReference>
<dbReference type="KEGG" id="bmei:Spa11_18630"/>
<proteinExistence type="predicted"/>
<reference evidence="2 3" key="1">
    <citation type="submission" date="2019-02" db="EMBL/GenBank/DDBJ databases">
        <title>Deep-cultivation of Planctomycetes and their phenomic and genomic characterization uncovers novel biology.</title>
        <authorList>
            <person name="Wiegand S."/>
            <person name="Jogler M."/>
            <person name="Boedeker C."/>
            <person name="Pinto D."/>
            <person name="Vollmers J."/>
            <person name="Rivas-Marin E."/>
            <person name="Kohn T."/>
            <person name="Peeters S.H."/>
            <person name="Heuer A."/>
            <person name="Rast P."/>
            <person name="Oberbeckmann S."/>
            <person name="Bunk B."/>
            <person name="Jeske O."/>
            <person name="Meyerdierks A."/>
            <person name="Storesund J.E."/>
            <person name="Kallscheuer N."/>
            <person name="Luecker S."/>
            <person name="Lage O.M."/>
            <person name="Pohl T."/>
            <person name="Merkel B.J."/>
            <person name="Hornburger P."/>
            <person name="Mueller R.-W."/>
            <person name="Bruemmer F."/>
            <person name="Labrenz M."/>
            <person name="Spormann A.M."/>
            <person name="Op den Camp H."/>
            <person name="Overmann J."/>
            <person name="Amann R."/>
            <person name="Jetten M.S.M."/>
            <person name="Mascher T."/>
            <person name="Medema M.H."/>
            <person name="Devos D.P."/>
            <person name="Kaster A.-K."/>
            <person name="Ovreas L."/>
            <person name="Rohde M."/>
            <person name="Galperin M.Y."/>
            <person name="Jogler C."/>
        </authorList>
    </citation>
    <scope>NUCLEOTIDE SEQUENCE [LARGE SCALE GENOMIC DNA]</scope>
    <source>
        <strain evidence="2 3">Spa11</strain>
    </source>
</reference>
<dbReference type="EMBL" id="CP036349">
    <property type="protein sequence ID" value="QDV73664.1"/>
    <property type="molecule type" value="Genomic_DNA"/>
</dbReference>
<dbReference type="AlphaFoldDB" id="A0A518K799"/>
<evidence type="ECO:0000256" key="1">
    <source>
        <dbReference type="SAM" id="MobiDB-lite"/>
    </source>
</evidence>
<sequence length="246" mass="27549">MSVRKFSFAPFSERPRLSGPEESRRHAPERSGRHAICFGWDNSPSTYINGGQEEIKEGVRRFSQQMRADPRLAGRVDVSVWAFTDSAETKCYVDSRPAEGLQMPELPTSASTPLYGLYADIIEHAITERNARQAECDVDIASTWIFVLSDYWANDPGRRHRALEARDRSLEEGINVFLLLAGENPDSAIAEELAHPSRRPMAMRGVKDFVNFFDFVSDSLSLKARSVAGQVLLLEDLTGKPMRAEG</sequence>
<gene>
    <name evidence="2" type="ORF">Spa11_18630</name>
</gene>
<dbReference type="Proteomes" id="UP000316426">
    <property type="component" value="Chromosome"/>
</dbReference>
<keyword evidence="3" id="KW-1185">Reference proteome</keyword>
<evidence type="ECO:0000313" key="2">
    <source>
        <dbReference type="EMBL" id="QDV73664.1"/>
    </source>
</evidence>
<organism evidence="2 3">
    <name type="scientific">Botrimarina mediterranea</name>
    <dbReference type="NCBI Taxonomy" id="2528022"/>
    <lineage>
        <taxon>Bacteria</taxon>
        <taxon>Pseudomonadati</taxon>
        <taxon>Planctomycetota</taxon>
        <taxon>Planctomycetia</taxon>
        <taxon>Pirellulales</taxon>
        <taxon>Lacipirellulaceae</taxon>
        <taxon>Botrimarina</taxon>
    </lineage>
</organism>
<feature type="region of interest" description="Disordered" evidence="1">
    <location>
        <begin position="1"/>
        <end position="31"/>
    </location>
</feature>
<protein>
    <recommendedName>
        <fullName evidence="4">VWFA domain-containing protein</fullName>
    </recommendedName>
</protein>
<feature type="compositionally biased region" description="Basic and acidic residues" evidence="1">
    <location>
        <begin position="13"/>
        <end position="31"/>
    </location>
</feature>
<evidence type="ECO:0008006" key="4">
    <source>
        <dbReference type="Google" id="ProtNLM"/>
    </source>
</evidence>
<accession>A0A518K799</accession>
<evidence type="ECO:0000313" key="3">
    <source>
        <dbReference type="Proteomes" id="UP000316426"/>
    </source>
</evidence>